<dbReference type="AlphaFoldDB" id="A0AAV7NIA6"/>
<protein>
    <submittedName>
        <fullName evidence="2">Uncharacterized protein</fullName>
    </submittedName>
</protein>
<dbReference type="Proteomes" id="UP001066276">
    <property type="component" value="Chromosome 8"/>
</dbReference>
<accession>A0AAV7NIA6</accession>
<dbReference type="EMBL" id="JANPWB010000012">
    <property type="protein sequence ID" value="KAJ1115838.1"/>
    <property type="molecule type" value="Genomic_DNA"/>
</dbReference>
<evidence type="ECO:0000313" key="3">
    <source>
        <dbReference type="Proteomes" id="UP001066276"/>
    </source>
</evidence>
<keyword evidence="3" id="KW-1185">Reference proteome</keyword>
<comment type="caution">
    <text evidence="2">The sequence shown here is derived from an EMBL/GenBank/DDBJ whole genome shotgun (WGS) entry which is preliminary data.</text>
</comment>
<feature type="compositionally biased region" description="Basic and acidic residues" evidence="1">
    <location>
        <begin position="26"/>
        <end position="42"/>
    </location>
</feature>
<evidence type="ECO:0000313" key="2">
    <source>
        <dbReference type="EMBL" id="KAJ1115838.1"/>
    </source>
</evidence>
<evidence type="ECO:0000256" key="1">
    <source>
        <dbReference type="SAM" id="MobiDB-lite"/>
    </source>
</evidence>
<gene>
    <name evidence="2" type="ORF">NDU88_004060</name>
</gene>
<sequence length="86" mass="8697">MWDKAALGKPTGACRVVNGASGSDGSDLRNREGERMADSKDQGVVDVPASRVEMQQGGTMGVVADESVAGTGAGPNLVSSVNSMQS</sequence>
<reference evidence="2" key="1">
    <citation type="journal article" date="2022" name="bioRxiv">
        <title>Sequencing and chromosome-scale assembly of the giantPleurodeles waltlgenome.</title>
        <authorList>
            <person name="Brown T."/>
            <person name="Elewa A."/>
            <person name="Iarovenko S."/>
            <person name="Subramanian E."/>
            <person name="Araus A.J."/>
            <person name="Petzold A."/>
            <person name="Susuki M."/>
            <person name="Suzuki K.-i.T."/>
            <person name="Hayashi T."/>
            <person name="Toyoda A."/>
            <person name="Oliveira C."/>
            <person name="Osipova E."/>
            <person name="Leigh N.D."/>
            <person name="Simon A."/>
            <person name="Yun M.H."/>
        </authorList>
    </citation>
    <scope>NUCLEOTIDE SEQUENCE</scope>
    <source>
        <strain evidence="2">20211129_DDA</strain>
        <tissue evidence="2">Liver</tissue>
    </source>
</reference>
<proteinExistence type="predicted"/>
<name>A0AAV7NIA6_PLEWA</name>
<feature type="region of interest" description="Disordered" evidence="1">
    <location>
        <begin position="1"/>
        <end position="42"/>
    </location>
</feature>
<organism evidence="2 3">
    <name type="scientific">Pleurodeles waltl</name>
    <name type="common">Iberian ribbed newt</name>
    <dbReference type="NCBI Taxonomy" id="8319"/>
    <lineage>
        <taxon>Eukaryota</taxon>
        <taxon>Metazoa</taxon>
        <taxon>Chordata</taxon>
        <taxon>Craniata</taxon>
        <taxon>Vertebrata</taxon>
        <taxon>Euteleostomi</taxon>
        <taxon>Amphibia</taxon>
        <taxon>Batrachia</taxon>
        <taxon>Caudata</taxon>
        <taxon>Salamandroidea</taxon>
        <taxon>Salamandridae</taxon>
        <taxon>Pleurodelinae</taxon>
        <taxon>Pleurodeles</taxon>
    </lineage>
</organism>